<evidence type="ECO:0000256" key="8">
    <source>
        <dbReference type="ARBA" id="ARBA00038436"/>
    </source>
</evidence>
<comment type="subunit">
    <text evidence="9">The complex comprises the extracytoplasmic solute receptor protein and the two transmembrane proteins.</text>
</comment>
<name>A0ABY4VYX1_9PROT</name>
<organism evidence="11 12">
    <name type="scientific">Sneathiella marina</name>
    <dbReference type="NCBI Taxonomy" id="2950108"/>
    <lineage>
        <taxon>Bacteria</taxon>
        <taxon>Pseudomonadati</taxon>
        <taxon>Pseudomonadota</taxon>
        <taxon>Alphaproteobacteria</taxon>
        <taxon>Sneathiellales</taxon>
        <taxon>Sneathiellaceae</taxon>
        <taxon>Sneathiella</taxon>
    </lineage>
</organism>
<feature type="transmembrane region" description="Helical" evidence="9">
    <location>
        <begin position="74"/>
        <end position="95"/>
    </location>
</feature>
<evidence type="ECO:0000256" key="7">
    <source>
        <dbReference type="ARBA" id="ARBA00023136"/>
    </source>
</evidence>
<dbReference type="Pfam" id="PF04290">
    <property type="entry name" value="DctQ"/>
    <property type="match status" value="1"/>
</dbReference>
<evidence type="ECO:0000256" key="9">
    <source>
        <dbReference type="RuleBase" id="RU369079"/>
    </source>
</evidence>
<evidence type="ECO:0000256" key="3">
    <source>
        <dbReference type="ARBA" id="ARBA00022475"/>
    </source>
</evidence>
<protein>
    <recommendedName>
        <fullName evidence="9">TRAP transporter small permease protein</fullName>
    </recommendedName>
</protein>
<dbReference type="PANTHER" id="PTHR35011:SF4">
    <property type="entry name" value="SLL1102 PROTEIN"/>
    <property type="match status" value="1"/>
</dbReference>
<dbReference type="RefSeq" id="WP_251932932.1">
    <property type="nucleotide sequence ID" value="NZ_CP098747.1"/>
</dbReference>
<feature type="transmembrane region" description="Helical" evidence="9">
    <location>
        <begin position="144"/>
        <end position="170"/>
    </location>
</feature>
<keyword evidence="7 9" id="KW-0472">Membrane</keyword>
<keyword evidence="4 9" id="KW-0997">Cell inner membrane</keyword>
<dbReference type="Proteomes" id="UP001056291">
    <property type="component" value="Chromosome"/>
</dbReference>
<evidence type="ECO:0000256" key="1">
    <source>
        <dbReference type="ARBA" id="ARBA00004429"/>
    </source>
</evidence>
<dbReference type="EMBL" id="CP098747">
    <property type="protein sequence ID" value="USG60125.1"/>
    <property type="molecule type" value="Genomic_DNA"/>
</dbReference>
<keyword evidence="12" id="KW-1185">Reference proteome</keyword>
<evidence type="ECO:0000256" key="4">
    <source>
        <dbReference type="ARBA" id="ARBA00022519"/>
    </source>
</evidence>
<feature type="domain" description="Tripartite ATP-independent periplasmic transporters DctQ component" evidence="10">
    <location>
        <begin position="82"/>
        <end position="214"/>
    </location>
</feature>
<proteinExistence type="inferred from homology"/>
<evidence type="ECO:0000313" key="11">
    <source>
        <dbReference type="EMBL" id="USG60125.1"/>
    </source>
</evidence>
<keyword evidence="6 9" id="KW-1133">Transmembrane helix</keyword>
<dbReference type="InterPro" id="IPR007387">
    <property type="entry name" value="TRAP_DctQ"/>
</dbReference>
<evidence type="ECO:0000259" key="10">
    <source>
        <dbReference type="Pfam" id="PF04290"/>
    </source>
</evidence>
<keyword evidence="2 9" id="KW-0813">Transport</keyword>
<evidence type="ECO:0000256" key="2">
    <source>
        <dbReference type="ARBA" id="ARBA00022448"/>
    </source>
</evidence>
<keyword evidence="3" id="KW-1003">Cell membrane</keyword>
<dbReference type="InterPro" id="IPR055348">
    <property type="entry name" value="DctQ"/>
</dbReference>
<sequence length="233" mass="25374">MTSISSLIPFTFVSLAETVDLRRCGQVAYWAGLPYTFGLCVLGSDGSYEGNPTLNNLAPIARSLDTFSKIVGQYVSWLAVFMVLVQFSIVLGRYVFGLGSIAAQETVIYSHGLLFMLGAAYTLQKGGHVRVDIFYAKAGPKRQATIDLLGSLFLLIPVSIIILLASWKYISGSWQIMEGSVENSGLPYVYLLKSVIIVFCGMMILQGVSTILHAILVLGDKEAMPSNEIQTEL</sequence>
<dbReference type="PANTHER" id="PTHR35011">
    <property type="entry name" value="2,3-DIKETO-L-GULONATE TRAP TRANSPORTER SMALL PERMEASE PROTEIN YIAM"/>
    <property type="match status" value="1"/>
</dbReference>
<reference evidence="11" key="1">
    <citation type="submission" date="2022-06" db="EMBL/GenBank/DDBJ databases">
        <title>Sneathiella actinostolidae sp. nov., isolated from a sea anemonein the Western Pacific Ocean.</title>
        <authorList>
            <person name="Wei M.J."/>
        </authorList>
    </citation>
    <scope>NUCLEOTIDE SEQUENCE</scope>
    <source>
        <strain evidence="11">PHK-P5</strain>
    </source>
</reference>
<accession>A0ABY4VYX1</accession>
<comment type="subcellular location">
    <subcellularLocation>
        <location evidence="1 9">Cell inner membrane</location>
        <topology evidence="1 9">Multi-pass membrane protein</topology>
    </subcellularLocation>
</comment>
<evidence type="ECO:0000256" key="5">
    <source>
        <dbReference type="ARBA" id="ARBA00022692"/>
    </source>
</evidence>
<keyword evidence="5 9" id="KW-0812">Transmembrane</keyword>
<feature type="transmembrane region" description="Helical" evidence="9">
    <location>
        <begin position="107"/>
        <end position="123"/>
    </location>
</feature>
<comment type="function">
    <text evidence="9">Part of the tripartite ATP-independent periplasmic (TRAP) transport system.</text>
</comment>
<gene>
    <name evidence="11" type="ORF">NBZ79_13165</name>
</gene>
<comment type="similarity">
    <text evidence="8 9">Belongs to the TRAP transporter small permease family.</text>
</comment>
<evidence type="ECO:0000256" key="6">
    <source>
        <dbReference type="ARBA" id="ARBA00022989"/>
    </source>
</evidence>
<evidence type="ECO:0000313" key="12">
    <source>
        <dbReference type="Proteomes" id="UP001056291"/>
    </source>
</evidence>
<feature type="transmembrane region" description="Helical" evidence="9">
    <location>
        <begin position="190"/>
        <end position="218"/>
    </location>
</feature>